<dbReference type="AlphaFoldDB" id="A0A316ZAW2"/>
<evidence type="ECO:0000313" key="3">
    <source>
        <dbReference type="Proteomes" id="UP000245946"/>
    </source>
</evidence>
<evidence type="ECO:0000313" key="2">
    <source>
        <dbReference type="EMBL" id="PWN98721.1"/>
    </source>
</evidence>
<keyword evidence="3" id="KW-1185">Reference proteome</keyword>
<reference evidence="2 3" key="1">
    <citation type="journal article" date="2018" name="Mol. Biol. Evol.">
        <title>Broad Genomic Sampling Reveals a Smut Pathogenic Ancestry of the Fungal Clade Ustilaginomycotina.</title>
        <authorList>
            <person name="Kijpornyongpan T."/>
            <person name="Mondo S.J."/>
            <person name="Barry K."/>
            <person name="Sandor L."/>
            <person name="Lee J."/>
            <person name="Lipzen A."/>
            <person name="Pangilinan J."/>
            <person name="LaButti K."/>
            <person name="Hainaut M."/>
            <person name="Henrissat B."/>
            <person name="Grigoriev I.V."/>
            <person name="Spatafora J.W."/>
            <person name="Aime M.C."/>
        </authorList>
    </citation>
    <scope>NUCLEOTIDE SEQUENCE [LARGE SCALE GENOMIC DNA]</scope>
    <source>
        <strain evidence="2 3">MCA 4186</strain>
    </source>
</reference>
<name>A0A316ZAW2_9BASI</name>
<protein>
    <submittedName>
        <fullName evidence="2">Uncharacterized protein</fullName>
    </submittedName>
</protein>
<feature type="non-terminal residue" evidence="2">
    <location>
        <position position="1"/>
    </location>
</feature>
<dbReference type="STRING" id="58919.A0A316ZAW2"/>
<gene>
    <name evidence="2" type="ORF">FA09DRAFT_338020</name>
</gene>
<feature type="region of interest" description="Disordered" evidence="1">
    <location>
        <begin position="39"/>
        <end position="64"/>
    </location>
</feature>
<proteinExistence type="predicted"/>
<organism evidence="2 3">
    <name type="scientific">Tilletiopsis washingtonensis</name>
    <dbReference type="NCBI Taxonomy" id="58919"/>
    <lineage>
        <taxon>Eukaryota</taxon>
        <taxon>Fungi</taxon>
        <taxon>Dikarya</taxon>
        <taxon>Basidiomycota</taxon>
        <taxon>Ustilaginomycotina</taxon>
        <taxon>Exobasidiomycetes</taxon>
        <taxon>Entylomatales</taxon>
        <taxon>Entylomatales incertae sedis</taxon>
        <taxon>Tilletiopsis</taxon>
    </lineage>
</organism>
<accession>A0A316ZAW2</accession>
<dbReference type="RefSeq" id="XP_025599000.1">
    <property type="nucleotide sequence ID" value="XM_025744051.1"/>
</dbReference>
<dbReference type="EMBL" id="KZ819290">
    <property type="protein sequence ID" value="PWN98721.1"/>
    <property type="molecule type" value="Genomic_DNA"/>
</dbReference>
<dbReference type="Proteomes" id="UP000245946">
    <property type="component" value="Unassembled WGS sequence"/>
</dbReference>
<sequence>FYNQLARLLSELRQDVKQWRRARQLDIDALVARFQGTTLSPRASSSGGGGGAAAGGATAAAAPSWNGVRTRAQLAAEAKAKGLKPGQLVREGL</sequence>
<evidence type="ECO:0000256" key="1">
    <source>
        <dbReference type="SAM" id="MobiDB-lite"/>
    </source>
</evidence>
<dbReference type="GeneID" id="37271595"/>